<dbReference type="AlphaFoldDB" id="A0AAP0G2E6"/>
<keyword evidence="1" id="KW-1133">Transmembrane helix</keyword>
<name>A0AAP0G2E6_9ASPA</name>
<dbReference type="Proteomes" id="UP001418222">
    <property type="component" value="Unassembled WGS sequence"/>
</dbReference>
<evidence type="ECO:0000313" key="3">
    <source>
        <dbReference type="Proteomes" id="UP001418222"/>
    </source>
</evidence>
<dbReference type="PANTHER" id="PTHR36322:SF3">
    <property type="entry name" value="TRANSMEMBRANE PROTEIN"/>
    <property type="match status" value="1"/>
</dbReference>
<comment type="caution">
    <text evidence="2">The sequence shown here is derived from an EMBL/GenBank/DDBJ whole genome shotgun (WGS) entry which is preliminary data.</text>
</comment>
<gene>
    <name evidence="2" type="ORF">KSP39_PZI014584</name>
</gene>
<dbReference type="PANTHER" id="PTHR36322">
    <property type="entry name" value="TRANSMEMBRANE PROTEIN"/>
    <property type="match status" value="1"/>
</dbReference>
<sequence>MARDWGRRRRQRTCVKAMLLICFSPVLLPLLFLFFPILCIAAAFLRIAIAGPQISREWRRSDAGVVFRCQEEGGAAVKRELLHRYLEDQMGLVAGVLDSVGGRLAGDEDLLGA</sequence>
<evidence type="ECO:0000313" key="2">
    <source>
        <dbReference type="EMBL" id="KAK8934621.1"/>
    </source>
</evidence>
<dbReference type="EMBL" id="JBBWWQ010000012">
    <property type="protein sequence ID" value="KAK8934621.1"/>
    <property type="molecule type" value="Genomic_DNA"/>
</dbReference>
<keyword evidence="1" id="KW-0812">Transmembrane</keyword>
<reference evidence="2 3" key="1">
    <citation type="journal article" date="2022" name="Nat. Plants">
        <title>Genomes of leafy and leafless Platanthera orchids illuminate the evolution of mycoheterotrophy.</title>
        <authorList>
            <person name="Li M.H."/>
            <person name="Liu K.W."/>
            <person name="Li Z."/>
            <person name="Lu H.C."/>
            <person name="Ye Q.L."/>
            <person name="Zhang D."/>
            <person name="Wang J.Y."/>
            <person name="Li Y.F."/>
            <person name="Zhong Z.M."/>
            <person name="Liu X."/>
            <person name="Yu X."/>
            <person name="Liu D.K."/>
            <person name="Tu X.D."/>
            <person name="Liu B."/>
            <person name="Hao Y."/>
            <person name="Liao X.Y."/>
            <person name="Jiang Y.T."/>
            <person name="Sun W.H."/>
            <person name="Chen J."/>
            <person name="Chen Y.Q."/>
            <person name="Ai Y."/>
            <person name="Zhai J.W."/>
            <person name="Wu S.S."/>
            <person name="Zhou Z."/>
            <person name="Hsiao Y.Y."/>
            <person name="Wu W.L."/>
            <person name="Chen Y.Y."/>
            <person name="Lin Y.F."/>
            <person name="Hsu J.L."/>
            <person name="Li C.Y."/>
            <person name="Wang Z.W."/>
            <person name="Zhao X."/>
            <person name="Zhong W.Y."/>
            <person name="Ma X.K."/>
            <person name="Ma L."/>
            <person name="Huang J."/>
            <person name="Chen G.Z."/>
            <person name="Huang M.Z."/>
            <person name="Huang L."/>
            <person name="Peng D.H."/>
            <person name="Luo Y.B."/>
            <person name="Zou S.Q."/>
            <person name="Chen S.P."/>
            <person name="Lan S."/>
            <person name="Tsai W.C."/>
            <person name="Van de Peer Y."/>
            <person name="Liu Z.J."/>
        </authorList>
    </citation>
    <scope>NUCLEOTIDE SEQUENCE [LARGE SCALE GENOMIC DNA]</scope>
    <source>
        <strain evidence="2">Lor287</strain>
    </source>
</reference>
<feature type="transmembrane region" description="Helical" evidence="1">
    <location>
        <begin position="20"/>
        <end position="45"/>
    </location>
</feature>
<proteinExistence type="predicted"/>
<keyword evidence="3" id="KW-1185">Reference proteome</keyword>
<accession>A0AAP0G2E6</accession>
<evidence type="ECO:0000256" key="1">
    <source>
        <dbReference type="SAM" id="Phobius"/>
    </source>
</evidence>
<keyword evidence="1" id="KW-0472">Membrane</keyword>
<protein>
    <submittedName>
        <fullName evidence="2">Uncharacterized protein</fullName>
    </submittedName>
</protein>
<organism evidence="2 3">
    <name type="scientific">Platanthera zijinensis</name>
    <dbReference type="NCBI Taxonomy" id="2320716"/>
    <lineage>
        <taxon>Eukaryota</taxon>
        <taxon>Viridiplantae</taxon>
        <taxon>Streptophyta</taxon>
        <taxon>Embryophyta</taxon>
        <taxon>Tracheophyta</taxon>
        <taxon>Spermatophyta</taxon>
        <taxon>Magnoliopsida</taxon>
        <taxon>Liliopsida</taxon>
        <taxon>Asparagales</taxon>
        <taxon>Orchidaceae</taxon>
        <taxon>Orchidoideae</taxon>
        <taxon>Orchideae</taxon>
        <taxon>Orchidinae</taxon>
        <taxon>Platanthera</taxon>
    </lineage>
</organism>